<comment type="subcellular location">
    <subcellularLocation>
        <location evidence="6">Cytoplasm</location>
    </subcellularLocation>
</comment>
<comment type="catalytic activity">
    <reaction evidence="6">
        <text>cytidine(34) in tRNA + S-adenosyl-L-methionine = 2'-O-methylcytidine(34) in tRNA + S-adenosyl-L-homocysteine + H(+)</text>
        <dbReference type="Rhea" id="RHEA:43084"/>
        <dbReference type="Rhea" id="RHEA-COMP:10331"/>
        <dbReference type="Rhea" id="RHEA-COMP:10332"/>
        <dbReference type="ChEBI" id="CHEBI:15378"/>
        <dbReference type="ChEBI" id="CHEBI:57856"/>
        <dbReference type="ChEBI" id="CHEBI:59789"/>
        <dbReference type="ChEBI" id="CHEBI:74495"/>
        <dbReference type="ChEBI" id="CHEBI:82748"/>
        <dbReference type="EC" id="2.1.1.207"/>
    </reaction>
</comment>
<keyword evidence="4 6" id="KW-0949">S-adenosyl-L-methionine</keyword>
<feature type="binding site" evidence="6">
    <location>
        <position position="368"/>
    </location>
    <ligand>
        <name>S-adenosyl-L-methionine</name>
        <dbReference type="ChEBI" id="CHEBI:59789"/>
    </ligand>
</feature>
<dbReference type="AlphaFoldDB" id="A0A3M5VXN3"/>
<dbReference type="Pfam" id="PF00588">
    <property type="entry name" value="SpoU_methylase"/>
    <property type="match status" value="1"/>
</dbReference>
<accession>A0A3M5VXN3</accession>
<evidence type="ECO:0000256" key="1">
    <source>
        <dbReference type="ARBA" id="ARBA00022490"/>
    </source>
</evidence>
<dbReference type="InterPro" id="IPR029028">
    <property type="entry name" value="Alpha/beta_knot_MTases"/>
</dbReference>
<dbReference type="GO" id="GO:0141098">
    <property type="term" value="F:tRNA (cytidine(34)-2'-O)-methyltransferase activity"/>
    <property type="evidence" value="ECO:0007669"/>
    <property type="project" value="RHEA"/>
</dbReference>
<comment type="caution">
    <text evidence="6">Lacks conserved residue(s) required for the propagation of feature annotation.</text>
</comment>
<name>A0A3M5VXN3_PSESX</name>
<dbReference type="Proteomes" id="UP000280395">
    <property type="component" value="Unassembled WGS sequence"/>
</dbReference>
<evidence type="ECO:0000256" key="5">
    <source>
        <dbReference type="ARBA" id="ARBA00022694"/>
    </source>
</evidence>
<evidence type="ECO:0000256" key="6">
    <source>
        <dbReference type="HAMAP-Rule" id="MF_01885"/>
    </source>
</evidence>
<keyword evidence="5 6" id="KW-0819">tRNA processing</keyword>
<dbReference type="InterPro" id="IPR016914">
    <property type="entry name" value="TrmL"/>
</dbReference>
<dbReference type="PANTHER" id="PTHR42971:SF1">
    <property type="entry name" value="TRNA (CYTIDINE(34)-2'-O)-METHYLTRANSFERASE"/>
    <property type="match status" value="1"/>
</dbReference>
<comment type="caution">
    <text evidence="8">The sequence shown here is derived from an EMBL/GenBank/DDBJ whole genome shotgun (WGS) entry which is preliminary data.</text>
</comment>
<dbReference type="FunFam" id="3.40.1280.10:FF:000002">
    <property type="entry name" value="Peptidylprolyl isomerase"/>
    <property type="match status" value="1"/>
</dbReference>
<evidence type="ECO:0000313" key="8">
    <source>
        <dbReference type="EMBL" id="RMU62941.1"/>
    </source>
</evidence>
<dbReference type="GO" id="GO:0003723">
    <property type="term" value="F:RNA binding"/>
    <property type="evidence" value="ECO:0007669"/>
    <property type="project" value="InterPro"/>
</dbReference>
<comment type="subunit">
    <text evidence="6">Homodimer.</text>
</comment>
<proteinExistence type="inferred from homology"/>
<reference evidence="8 9" key="1">
    <citation type="submission" date="2018-08" db="EMBL/GenBank/DDBJ databases">
        <title>Recombination of ecologically and evolutionarily significant loci maintains genetic cohesion in the Pseudomonas syringae species complex.</title>
        <authorList>
            <person name="Dillon M."/>
            <person name="Thakur S."/>
            <person name="Almeida R.N.D."/>
            <person name="Weir B.S."/>
            <person name="Guttman D.S."/>
        </authorList>
    </citation>
    <scope>NUCLEOTIDE SEQUENCE [LARGE SCALE GENOMIC DNA]</scope>
    <source>
        <strain evidence="8 9">ICMP 14479</strain>
    </source>
</reference>
<dbReference type="CDD" id="cd18094">
    <property type="entry name" value="SpoU-like_TrmL"/>
    <property type="match status" value="1"/>
</dbReference>
<feature type="domain" description="tRNA/rRNA methyltransferase SpoU type" evidence="7">
    <location>
        <begin position="240"/>
        <end position="380"/>
    </location>
</feature>
<dbReference type="GO" id="GO:0141102">
    <property type="term" value="F:tRNA (5-carboxymethylaminomethyluridine(34)-2'-O)-methyltransferase activity"/>
    <property type="evidence" value="ECO:0007669"/>
    <property type="project" value="RHEA"/>
</dbReference>
<dbReference type="EMBL" id="RBUA01000318">
    <property type="protein sequence ID" value="RMU62941.1"/>
    <property type="molecule type" value="Genomic_DNA"/>
</dbReference>
<dbReference type="HAMAP" id="MF_01885">
    <property type="entry name" value="tRNA_methyltr_TrmL"/>
    <property type="match status" value="1"/>
</dbReference>
<comment type="function">
    <text evidence="6">Methylates the ribose at the nucleotide 34 wobble position in the two leucyl isoacceptors tRNA(Leu)(CmAA) and tRNA(Leu)(cmnm5UmAA). Catalyzes the methyl transfer from S-adenosyl-L-methionine to the 2'-OH of the wobble nucleotide.</text>
</comment>
<dbReference type="SUPFAM" id="SSF75217">
    <property type="entry name" value="alpha/beta knot"/>
    <property type="match status" value="1"/>
</dbReference>
<dbReference type="GO" id="GO:0002131">
    <property type="term" value="P:wobble position cytosine ribose methylation"/>
    <property type="evidence" value="ECO:0007669"/>
    <property type="project" value="TreeGrafter"/>
</dbReference>
<dbReference type="Gene3D" id="3.40.1280.10">
    <property type="match status" value="1"/>
</dbReference>
<dbReference type="GO" id="GO:0042802">
    <property type="term" value="F:identical protein binding"/>
    <property type="evidence" value="ECO:0007669"/>
    <property type="project" value="UniProtKB-ARBA"/>
</dbReference>
<comment type="catalytic activity">
    <reaction evidence="6">
        <text>5-carboxymethylaminomethyluridine(34) in tRNA(Leu) + S-adenosyl-L-methionine = 5-carboxymethylaminomethyl-2'-O-methyluridine(34) in tRNA(Leu) + S-adenosyl-L-homocysteine + H(+)</text>
        <dbReference type="Rhea" id="RHEA:43088"/>
        <dbReference type="Rhea" id="RHEA-COMP:10333"/>
        <dbReference type="Rhea" id="RHEA-COMP:10334"/>
        <dbReference type="ChEBI" id="CHEBI:15378"/>
        <dbReference type="ChEBI" id="CHEBI:57856"/>
        <dbReference type="ChEBI" id="CHEBI:59789"/>
        <dbReference type="ChEBI" id="CHEBI:74508"/>
        <dbReference type="ChEBI" id="CHEBI:74511"/>
        <dbReference type="EC" id="2.1.1.207"/>
    </reaction>
</comment>
<feature type="binding site" evidence="6">
    <location>
        <position position="338"/>
    </location>
    <ligand>
        <name>S-adenosyl-L-methionine</name>
        <dbReference type="ChEBI" id="CHEBI:59789"/>
    </ligand>
</feature>
<dbReference type="GO" id="GO:0002132">
    <property type="term" value="P:wobble position uridine ribose methylation"/>
    <property type="evidence" value="ECO:0007669"/>
    <property type="project" value="TreeGrafter"/>
</dbReference>
<protein>
    <recommendedName>
        <fullName evidence="6">tRNA (cytidine(34)-2'-O)-methyltransferase</fullName>
        <ecNumber evidence="6">2.1.1.207</ecNumber>
    </recommendedName>
    <alternativeName>
        <fullName evidence="6">tRNA (cytidine/uridine-2'-O-)-methyltransferase TrmL</fullName>
    </alternativeName>
</protein>
<evidence type="ECO:0000259" key="7">
    <source>
        <dbReference type="Pfam" id="PF00588"/>
    </source>
</evidence>
<dbReference type="InterPro" id="IPR029026">
    <property type="entry name" value="tRNA_m1G_MTases_N"/>
</dbReference>
<gene>
    <name evidence="6" type="primary">trmL</name>
    <name evidence="8" type="ORF">ALP29_04703</name>
</gene>
<dbReference type="GO" id="GO:0005737">
    <property type="term" value="C:cytoplasm"/>
    <property type="evidence" value="ECO:0007669"/>
    <property type="project" value="UniProtKB-SubCell"/>
</dbReference>
<evidence type="ECO:0000256" key="2">
    <source>
        <dbReference type="ARBA" id="ARBA00022603"/>
    </source>
</evidence>
<dbReference type="EC" id="2.1.1.207" evidence="6"/>
<keyword evidence="3 6" id="KW-0808">Transferase</keyword>
<evidence type="ECO:0000256" key="3">
    <source>
        <dbReference type="ARBA" id="ARBA00022679"/>
    </source>
</evidence>
<feature type="binding site" evidence="6">
    <location>
        <position position="360"/>
    </location>
    <ligand>
        <name>S-adenosyl-L-methionine</name>
        <dbReference type="ChEBI" id="CHEBI:59789"/>
    </ligand>
</feature>
<dbReference type="PANTHER" id="PTHR42971">
    <property type="entry name" value="TRNA (CYTIDINE(34)-2'-O)-METHYLTRANSFERASE"/>
    <property type="match status" value="1"/>
</dbReference>
<keyword evidence="1 6" id="KW-0963">Cytoplasm</keyword>
<keyword evidence="2 6" id="KW-0489">Methyltransferase</keyword>
<organism evidence="8 9">
    <name type="scientific">Pseudomonas syringae pv. avii</name>
    <dbReference type="NCBI Taxonomy" id="663959"/>
    <lineage>
        <taxon>Bacteria</taxon>
        <taxon>Pseudomonadati</taxon>
        <taxon>Pseudomonadota</taxon>
        <taxon>Gammaproteobacteria</taxon>
        <taxon>Pseudomonadales</taxon>
        <taxon>Pseudomonadaceae</taxon>
        <taxon>Pseudomonas</taxon>
        <taxon>Pseudomonas syringae</taxon>
    </lineage>
</organism>
<comment type="similarity">
    <text evidence="6">Belongs to the class IV-like SAM-binding methyltransferase superfamily. RNA methyltransferase TrmH family. TrmL subfamily.</text>
</comment>
<dbReference type="InterPro" id="IPR001537">
    <property type="entry name" value="SpoU_MeTrfase"/>
</dbReference>
<sequence>MEHRPKNSPIAFATNFLAAETNKAPYSGALRFLAVFSSSNCKFWHAPCNNPSTTQFRGPWYRQAENPLFNTEALGFTPFWEPWYRQAGNSLFYCSWRWISSRQRPSTSAPLHSPRNGRAATRFSSRPASVLRMRQFTSLSLTLSCPLAALPWASNSNATVPSICSPCSLGSSLNHTTKPSASGSTCCSSSGSGVVKRPIIKPIIKPTIANEPNTLGNSFGLGSSSGVECSASLPSEPCMFHVILFQPEIPPNTGNVIRLCANSGCHLHLIEPLGFDMDDKRLRRAGLDYHEYATLKRHADLASCLESLGHPRLFAFTTKGSRPFHDASFAEGDAFLFGPESRGLPAEVLDALPDGHRLRLPMREGCRSLNLSNTVAVAVYEGWRQLGFK</sequence>
<evidence type="ECO:0000313" key="9">
    <source>
        <dbReference type="Proteomes" id="UP000280395"/>
    </source>
</evidence>
<evidence type="ECO:0000256" key="4">
    <source>
        <dbReference type="ARBA" id="ARBA00022691"/>
    </source>
</evidence>